<dbReference type="RefSeq" id="WP_128914819.1">
    <property type="nucleotide sequence ID" value="NZ_RDSM01000003.1"/>
</dbReference>
<gene>
    <name evidence="3" type="ORF">GRAN_4261</name>
</gene>
<evidence type="ECO:0000313" key="4">
    <source>
        <dbReference type="Proteomes" id="UP000289437"/>
    </source>
</evidence>
<keyword evidence="4" id="KW-1185">Reference proteome</keyword>
<dbReference type="Pfam" id="PF00534">
    <property type="entry name" value="Glycos_transf_1"/>
    <property type="match status" value="1"/>
</dbReference>
<name>A0A4Q0SWI7_9BACT</name>
<dbReference type="AlphaFoldDB" id="A0A4Q0SWI7"/>
<dbReference type="Proteomes" id="UP000289437">
    <property type="component" value="Unassembled WGS sequence"/>
</dbReference>
<dbReference type="OrthoDB" id="9795068at2"/>
<reference evidence="3 4" key="1">
    <citation type="submission" date="2018-11" db="EMBL/GenBank/DDBJ databases">
        <authorList>
            <person name="Mardanov A.V."/>
            <person name="Ravin N.V."/>
            <person name="Dedysh S.N."/>
        </authorList>
    </citation>
    <scope>NUCLEOTIDE SEQUENCE [LARGE SCALE GENOMIC DNA]</scope>
    <source>
        <strain evidence="3 4">AF10</strain>
    </source>
</reference>
<dbReference type="Gene3D" id="3.40.50.2000">
    <property type="entry name" value="Glycogen Phosphorylase B"/>
    <property type="match status" value="2"/>
</dbReference>
<sequence length="407" mass="44740">MRVGLMTREYPPNVYGGAGVHVEYLSREMAKLIEVEVHAWGKQDMDTGVLKVIGEEPWSAISEGTTAKFKASLEALSLNLLQMTSLGKIDVVHTHTWYVSMAGFWAKKLFGIPFVLTTHSLEPLRAWKAEQLGSGYQMSSWMERTAILDADAVIAVSHGTKADIIKAYPDVSPEKIHVIYNGIDLDEYQKTASTASLTKYGIDPAKPYVLFVGRITRQKGVTHLVDAIKYMPADVQVVLCAGAPDTPEIAAEMRAKVETAREQNPNIFWIEQMVTKPETIELYSHCAVFCCPSVYEPFGIINLEAMACRAPVVASATGGILEVVVENETGYLVPFEADPVTTFPSNPEQFSKDLAAKVTAVLEDPAKAKAFGEAGRRRVEDTFAWSAIATQTVALYRSLLAEMAEKK</sequence>
<evidence type="ECO:0000259" key="2">
    <source>
        <dbReference type="Pfam" id="PF13439"/>
    </source>
</evidence>
<dbReference type="CDD" id="cd03801">
    <property type="entry name" value="GT4_PimA-like"/>
    <property type="match status" value="1"/>
</dbReference>
<dbReference type="Pfam" id="PF13439">
    <property type="entry name" value="Glyco_transf_4"/>
    <property type="match status" value="1"/>
</dbReference>
<protein>
    <submittedName>
        <fullName evidence="3">Putative glycogen synthase, ADP-glucose transglucosylase</fullName>
    </submittedName>
</protein>
<reference evidence="4" key="2">
    <citation type="submission" date="2019-02" db="EMBL/GenBank/DDBJ databases">
        <title>Granulicella sibirica sp. nov., a psychrotolerant acidobacterium isolated from an organic soil layer in forested tundra, West Siberia.</title>
        <authorList>
            <person name="Oshkin I.Y."/>
            <person name="Kulichevskaya I.S."/>
            <person name="Rijpstra W.I.C."/>
            <person name="Sinninghe Damste J.S."/>
            <person name="Rakitin A.L."/>
            <person name="Ravin N.V."/>
            <person name="Dedysh S.N."/>
        </authorList>
    </citation>
    <scope>NUCLEOTIDE SEQUENCE [LARGE SCALE GENOMIC DNA]</scope>
    <source>
        <strain evidence="4">AF10</strain>
    </source>
</reference>
<dbReference type="EMBL" id="RDSM01000003">
    <property type="protein sequence ID" value="RXH55157.1"/>
    <property type="molecule type" value="Genomic_DNA"/>
</dbReference>
<dbReference type="GO" id="GO:0009250">
    <property type="term" value="P:glucan biosynthetic process"/>
    <property type="evidence" value="ECO:0007669"/>
    <property type="project" value="InterPro"/>
</dbReference>
<dbReference type="SUPFAM" id="SSF53756">
    <property type="entry name" value="UDP-Glycosyltransferase/glycogen phosphorylase"/>
    <property type="match status" value="1"/>
</dbReference>
<organism evidence="3 4">
    <name type="scientific">Granulicella sibirica</name>
    <dbReference type="NCBI Taxonomy" id="2479048"/>
    <lineage>
        <taxon>Bacteria</taxon>
        <taxon>Pseudomonadati</taxon>
        <taxon>Acidobacteriota</taxon>
        <taxon>Terriglobia</taxon>
        <taxon>Terriglobales</taxon>
        <taxon>Acidobacteriaceae</taxon>
        <taxon>Granulicella</taxon>
    </lineage>
</organism>
<dbReference type="InterPro" id="IPR028098">
    <property type="entry name" value="Glyco_trans_4-like_N"/>
</dbReference>
<proteinExistence type="predicted"/>
<dbReference type="InterPro" id="IPR050194">
    <property type="entry name" value="Glycosyltransferase_grp1"/>
</dbReference>
<feature type="domain" description="Glycosyl transferase family 1" evidence="1">
    <location>
        <begin position="199"/>
        <end position="378"/>
    </location>
</feature>
<dbReference type="InterPro" id="IPR001296">
    <property type="entry name" value="Glyco_trans_1"/>
</dbReference>
<feature type="domain" description="Glycosyltransferase subfamily 4-like N-terminal" evidence="2">
    <location>
        <begin position="15"/>
        <end position="186"/>
    </location>
</feature>
<dbReference type="PANTHER" id="PTHR45947:SF3">
    <property type="entry name" value="SULFOQUINOVOSYL TRANSFERASE SQD2"/>
    <property type="match status" value="1"/>
</dbReference>
<dbReference type="PANTHER" id="PTHR45947">
    <property type="entry name" value="SULFOQUINOVOSYL TRANSFERASE SQD2"/>
    <property type="match status" value="1"/>
</dbReference>
<dbReference type="InterPro" id="IPR011875">
    <property type="entry name" value="M1P_synthase"/>
</dbReference>
<evidence type="ECO:0000259" key="1">
    <source>
        <dbReference type="Pfam" id="PF00534"/>
    </source>
</evidence>
<dbReference type="NCBIfam" id="TIGR02149">
    <property type="entry name" value="glgA_Coryne"/>
    <property type="match status" value="1"/>
</dbReference>
<dbReference type="GO" id="GO:0016758">
    <property type="term" value="F:hexosyltransferase activity"/>
    <property type="evidence" value="ECO:0007669"/>
    <property type="project" value="TreeGrafter"/>
</dbReference>
<accession>A0A4Q0SWI7</accession>
<comment type="caution">
    <text evidence="3">The sequence shown here is derived from an EMBL/GenBank/DDBJ whole genome shotgun (WGS) entry which is preliminary data.</text>
</comment>
<evidence type="ECO:0000313" key="3">
    <source>
        <dbReference type="EMBL" id="RXH55157.1"/>
    </source>
</evidence>